<keyword evidence="2" id="KW-1185">Reference proteome</keyword>
<dbReference type="InterPro" id="IPR011717">
    <property type="entry name" value="TPR-4"/>
</dbReference>
<accession>A0ABX8CHA9</accession>
<gene>
    <name evidence="1" type="ORF">KHQ06_23280</name>
</gene>
<proteinExistence type="predicted"/>
<reference evidence="1 2" key="1">
    <citation type="submission" date="2021-04" db="EMBL/GenBank/DDBJ databases">
        <title>Nocardia tengchongensis.</title>
        <authorList>
            <person name="Zhuang k."/>
            <person name="Ran Y."/>
            <person name="Li W."/>
        </authorList>
    </citation>
    <scope>NUCLEOTIDE SEQUENCE [LARGE SCALE GENOMIC DNA]</scope>
    <source>
        <strain evidence="1 2">CFH S0057</strain>
    </source>
</reference>
<dbReference type="InterPro" id="IPR006597">
    <property type="entry name" value="Sel1-like"/>
</dbReference>
<dbReference type="Gene3D" id="1.25.40.10">
    <property type="entry name" value="Tetratricopeptide repeat domain"/>
    <property type="match status" value="1"/>
</dbReference>
<dbReference type="Proteomes" id="UP000683310">
    <property type="component" value="Chromosome"/>
</dbReference>
<dbReference type="Pfam" id="PF07721">
    <property type="entry name" value="TPR_4"/>
    <property type="match status" value="3"/>
</dbReference>
<sequence>MQGSYPYAEPATTVPPLADRYAGADPVTWNGARVYPLYSEVLGVSPTTVRLTLRTAAARAGVRSLGIGLAVDRGHVLLGGRRLRGVDVWSDAMDGGIDLEVCPTGTDAAITLTPVWVDDAGATVSWAGNYGMLITREPTITVLHCSTGVGPPDFGELVVELTTALTIPRPAPPADAARYQNALYELGVAMHSRGDEEQACQLWTQAAEFGHLGAAYDLGVVRYRRGDYAEAEHWWRTAATHGDSRAMAGLAELLTRRGNPGEARAWRAGRAAER</sequence>
<dbReference type="InterPro" id="IPR011990">
    <property type="entry name" value="TPR-like_helical_dom_sf"/>
</dbReference>
<evidence type="ECO:0000313" key="1">
    <source>
        <dbReference type="EMBL" id="QVI19333.1"/>
    </source>
</evidence>
<evidence type="ECO:0000313" key="2">
    <source>
        <dbReference type="Proteomes" id="UP000683310"/>
    </source>
</evidence>
<dbReference type="SMART" id="SM00671">
    <property type="entry name" value="SEL1"/>
    <property type="match status" value="2"/>
</dbReference>
<dbReference type="SUPFAM" id="SSF81901">
    <property type="entry name" value="HCP-like"/>
    <property type="match status" value="1"/>
</dbReference>
<protein>
    <submittedName>
        <fullName evidence="1">Sel1 repeat family protein</fullName>
    </submittedName>
</protein>
<organism evidence="1 2">
    <name type="scientific">Nocardia tengchongensis</name>
    <dbReference type="NCBI Taxonomy" id="2055889"/>
    <lineage>
        <taxon>Bacteria</taxon>
        <taxon>Bacillati</taxon>
        <taxon>Actinomycetota</taxon>
        <taxon>Actinomycetes</taxon>
        <taxon>Mycobacteriales</taxon>
        <taxon>Nocardiaceae</taxon>
        <taxon>Nocardia</taxon>
    </lineage>
</organism>
<name>A0ABX8CHA9_9NOCA</name>
<dbReference type="EMBL" id="CP074371">
    <property type="protein sequence ID" value="QVI19333.1"/>
    <property type="molecule type" value="Genomic_DNA"/>
</dbReference>